<dbReference type="InterPro" id="IPR003675">
    <property type="entry name" value="Rce1/LyrA-like_dom"/>
</dbReference>
<feature type="transmembrane region" description="Helical" evidence="1">
    <location>
        <begin position="342"/>
        <end position="359"/>
    </location>
</feature>
<evidence type="ECO:0000313" key="4">
    <source>
        <dbReference type="Proteomes" id="UP000291822"/>
    </source>
</evidence>
<dbReference type="Proteomes" id="UP000291822">
    <property type="component" value="Unassembled WGS sequence"/>
</dbReference>
<dbReference type="GO" id="GO:0006508">
    <property type="term" value="P:proteolysis"/>
    <property type="evidence" value="ECO:0007669"/>
    <property type="project" value="UniProtKB-KW"/>
</dbReference>
<feature type="domain" description="CAAX prenyl protease 2/Lysostaphin resistance protein A-like" evidence="2">
    <location>
        <begin position="410"/>
        <end position="490"/>
    </location>
</feature>
<evidence type="ECO:0000256" key="1">
    <source>
        <dbReference type="SAM" id="Phobius"/>
    </source>
</evidence>
<name>A0A4R0YWV8_9GAMM</name>
<keyword evidence="1" id="KW-1133">Transmembrane helix</keyword>
<evidence type="ECO:0000313" key="3">
    <source>
        <dbReference type="EMBL" id="TCI09974.1"/>
    </source>
</evidence>
<sequence>MSTPRARHRFAAAAGFVVAVLLLLWAMAAVSDWITRGRLADDARQGLATLRDGQPLWQWTLRRPADLVAGRAFGPVDLASDPAGLRLTSRNGSAFELGLPLAEPADLAHWPLLRLRLHSDAAGQLGLSYQAGEFSQACLALGAARIDPGTEEQVVDLHGLSWRSATGGICRPPTVVSYMLRLRLQLPARATVVVGQAALLARQPPDLPRSISADTADVRLPLPAGAGHGGSDAAVAAGDPLVAPLVRLPRDASPEAMLALRDLARQRWPAALVLPAGQALSPTLPGSMPSWLDWATCGAYLAWLAWLTWRQTRERTRPAVEVAAIAAGPLWLIAGLRWGPQVSVPGVIAFVAALVFGGVSEWRRRPVAWTWLGERWPDWLWPLLPLPVAAALMLADGHGLIRLDPRHVLAYFGWALLQQWAMLGIVMGRLRQTHLPGPVLILVTAGLFGLLHTPNGSLMQLCLLAELWWAWCFLRSPRLLPVAIAHATCALLVESGLTGHLLRSLEVSARFFL</sequence>
<feature type="transmembrane region" description="Helical" evidence="1">
    <location>
        <begin position="291"/>
        <end position="307"/>
    </location>
</feature>
<gene>
    <name evidence="3" type="ORF">EZM97_13620</name>
</gene>
<dbReference type="GO" id="GO:0080120">
    <property type="term" value="P:CAAX-box protein maturation"/>
    <property type="evidence" value="ECO:0007669"/>
    <property type="project" value="UniProtKB-ARBA"/>
</dbReference>
<proteinExistence type="predicted"/>
<keyword evidence="1" id="KW-0472">Membrane</keyword>
<feature type="transmembrane region" description="Helical" evidence="1">
    <location>
        <begin position="379"/>
        <end position="401"/>
    </location>
</feature>
<feature type="transmembrane region" description="Helical" evidence="1">
    <location>
        <begin position="433"/>
        <end position="451"/>
    </location>
</feature>
<feature type="transmembrane region" description="Helical" evidence="1">
    <location>
        <begin position="407"/>
        <end position="426"/>
    </location>
</feature>
<dbReference type="GO" id="GO:0008237">
    <property type="term" value="F:metallopeptidase activity"/>
    <property type="evidence" value="ECO:0007669"/>
    <property type="project" value="UniProtKB-KW"/>
</dbReference>
<dbReference type="GO" id="GO:0004175">
    <property type="term" value="F:endopeptidase activity"/>
    <property type="evidence" value="ECO:0007669"/>
    <property type="project" value="UniProtKB-ARBA"/>
</dbReference>
<evidence type="ECO:0000259" key="2">
    <source>
        <dbReference type="Pfam" id="PF02517"/>
    </source>
</evidence>
<accession>A0A4R0YWV8</accession>
<protein>
    <submittedName>
        <fullName evidence="3">CPBP family intramembrane metalloprotease</fullName>
    </submittedName>
</protein>
<keyword evidence="3" id="KW-0482">Metalloprotease</keyword>
<keyword evidence="1" id="KW-0812">Transmembrane</keyword>
<dbReference type="RefSeq" id="WP_131407546.1">
    <property type="nucleotide sequence ID" value="NZ_SJTG01000002.1"/>
</dbReference>
<dbReference type="EMBL" id="SJTG01000002">
    <property type="protein sequence ID" value="TCI09974.1"/>
    <property type="molecule type" value="Genomic_DNA"/>
</dbReference>
<keyword evidence="3" id="KW-0645">Protease</keyword>
<comment type="caution">
    <text evidence="3">The sequence shown here is derived from an EMBL/GenBank/DDBJ whole genome shotgun (WGS) entry which is preliminary data.</text>
</comment>
<keyword evidence="4" id="KW-1185">Reference proteome</keyword>
<reference evidence="3 4" key="1">
    <citation type="submission" date="2019-02" db="EMBL/GenBank/DDBJ databases">
        <title>Dyella amyloliquefaciens sp. nov., isolated from forest soil.</title>
        <authorList>
            <person name="Gao Z.-H."/>
            <person name="Qiu L.-H."/>
        </authorList>
    </citation>
    <scope>NUCLEOTIDE SEQUENCE [LARGE SCALE GENOMIC DNA]</scope>
    <source>
        <strain evidence="3 4">KACC 12747</strain>
    </source>
</reference>
<organism evidence="3 4">
    <name type="scientific">Dyella soli</name>
    <dbReference type="NCBI Taxonomy" id="522319"/>
    <lineage>
        <taxon>Bacteria</taxon>
        <taxon>Pseudomonadati</taxon>
        <taxon>Pseudomonadota</taxon>
        <taxon>Gammaproteobacteria</taxon>
        <taxon>Lysobacterales</taxon>
        <taxon>Rhodanobacteraceae</taxon>
        <taxon>Dyella</taxon>
    </lineage>
</organism>
<keyword evidence="3" id="KW-0378">Hydrolase</keyword>
<dbReference type="AlphaFoldDB" id="A0A4R0YWV8"/>
<dbReference type="Pfam" id="PF02517">
    <property type="entry name" value="Rce1-like"/>
    <property type="match status" value="1"/>
</dbReference>